<dbReference type="AlphaFoldDB" id="A0A914W9X8"/>
<dbReference type="WBParaSite" id="PSAMB.scaffold3567size29209.g21952.t1">
    <property type="protein sequence ID" value="PSAMB.scaffold3567size29209.g21952.t1"/>
    <property type="gene ID" value="PSAMB.scaffold3567size29209.g21952"/>
</dbReference>
<reference evidence="2" key="1">
    <citation type="submission" date="2022-11" db="UniProtKB">
        <authorList>
            <consortium name="WormBaseParasite"/>
        </authorList>
    </citation>
    <scope>IDENTIFICATION</scope>
</reference>
<protein>
    <submittedName>
        <fullName evidence="2">Uncharacterized protein</fullName>
    </submittedName>
</protein>
<sequence>MRKIRRQYKCRRPTVVVREQSMRVGRSGADGKDGRRRRLHALHRPAHPRIGPSQLRRPAQISSWQRVSWRARNEFRLAKVVWTRRIGWISAPWAVDFDSRPSEGFLGVRRSRVGSRFEGFLLGRRR</sequence>
<evidence type="ECO:0000313" key="1">
    <source>
        <dbReference type="Proteomes" id="UP000887566"/>
    </source>
</evidence>
<evidence type="ECO:0000313" key="2">
    <source>
        <dbReference type="WBParaSite" id="PSAMB.scaffold3567size29209.g21952.t1"/>
    </source>
</evidence>
<keyword evidence="1" id="KW-1185">Reference proteome</keyword>
<proteinExistence type="predicted"/>
<dbReference type="Proteomes" id="UP000887566">
    <property type="component" value="Unplaced"/>
</dbReference>
<name>A0A914W9X8_9BILA</name>
<accession>A0A914W9X8</accession>
<organism evidence="1 2">
    <name type="scientific">Plectus sambesii</name>
    <dbReference type="NCBI Taxonomy" id="2011161"/>
    <lineage>
        <taxon>Eukaryota</taxon>
        <taxon>Metazoa</taxon>
        <taxon>Ecdysozoa</taxon>
        <taxon>Nematoda</taxon>
        <taxon>Chromadorea</taxon>
        <taxon>Plectida</taxon>
        <taxon>Plectina</taxon>
        <taxon>Plectoidea</taxon>
        <taxon>Plectidae</taxon>
        <taxon>Plectus</taxon>
    </lineage>
</organism>